<sequence length="25" mass="2843">MFKVSESTDQKYSMTKSTLMLGSEN</sequence>
<dbReference type="EMBL" id="CAJNRD030001120">
    <property type="protein sequence ID" value="CAG5092500.1"/>
    <property type="molecule type" value="Genomic_DNA"/>
</dbReference>
<evidence type="ECO:0000313" key="3">
    <source>
        <dbReference type="Proteomes" id="UP000786811"/>
    </source>
</evidence>
<organism evidence="2 3">
    <name type="scientific">Cotesia congregata</name>
    <name type="common">Parasitoid wasp</name>
    <name type="synonym">Apanteles congregatus</name>
    <dbReference type="NCBI Taxonomy" id="51543"/>
    <lineage>
        <taxon>Eukaryota</taxon>
        <taxon>Metazoa</taxon>
        <taxon>Ecdysozoa</taxon>
        <taxon>Arthropoda</taxon>
        <taxon>Hexapoda</taxon>
        <taxon>Insecta</taxon>
        <taxon>Pterygota</taxon>
        <taxon>Neoptera</taxon>
        <taxon>Endopterygota</taxon>
        <taxon>Hymenoptera</taxon>
        <taxon>Apocrita</taxon>
        <taxon>Ichneumonoidea</taxon>
        <taxon>Braconidae</taxon>
        <taxon>Microgastrinae</taxon>
        <taxon>Cotesia</taxon>
    </lineage>
</organism>
<evidence type="ECO:0000313" key="2">
    <source>
        <dbReference type="EMBL" id="CAG5092500.1"/>
    </source>
</evidence>
<gene>
    <name evidence="2" type="ORF">HICCMSTLAB_LOCUS6169</name>
</gene>
<keyword evidence="3" id="KW-1185">Reference proteome</keyword>
<dbReference type="Proteomes" id="UP000786811">
    <property type="component" value="Unassembled WGS sequence"/>
</dbReference>
<name>A0A8J2MLA4_COTCN</name>
<protein>
    <submittedName>
        <fullName evidence="2">Cc_bv21.3_28.20_pseudo</fullName>
    </submittedName>
</protein>
<reference evidence="2" key="1">
    <citation type="submission" date="2021-04" db="EMBL/GenBank/DDBJ databases">
        <authorList>
            <person name="Chebbi M.A.C M."/>
        </authorList>
    </citation>
    <scope>NUCLEOTIDE SEQUENCE</scope>
</reference>
<comment type="caution">
    <text evidence="2">The sequence shown here is derived from an EMBL/GenBank/DDBJ whole genome shotgun (WGS) entry which is preliminary data.</text>
</comment>
<evidence type="ECO:0000256" key="1">
    <source>
        <dbReference type="SAM" id="MobiDB-lite"/>
    </source>
</evidence>
<accession>A0A8J2MLA4</accession>
<proteinExistence type="predicted"/>
<feature type="region of interest" description="Disordered" evidence="1">
    <location>
        <begin position="1"/>
        <end position="25"/>
    </location>
</feature>
<dbReference type="AlphaFoldDB" id="A0A8J2MLA4"/>